<organism evidence="4 5">
    <name type="scientific">Kingdonia uniflora</name>
    <dbReference type="NCBI Taxonomy" id="39325"/>
    <lineage>
        <taxon>Eukaryota</taxon>
        <taxon>Viridiplantae</taxon>
        <taxon>Streptophyta</taxon>
        <taxon>Embryophyta</taxon>
        <taxon>Tracheophyta</taxon>
        <taxon>Spermatophyta</taxon>
        <taxon>Magnoliopsida</taxon>
        <taxon>Ranunculales</taxon>
        <taxon>Circaeasteraceae</taxon>
        <taxon>Kingdonia</taxon>
    </lineage>
</organism>
<dbReference type="GO" id="GO:0009611">
    <property type="term" value="P:response to wounding"/>
    <property type="evidence" value="ECO:0007669"/>
    <property type="project" value="InterPro"/>
</dbReference>
<reference evidence="4 5" key="1">
    <citation type="journal article" date="2020" name="IScience">
        <title>Genome Sequencing of the Endangered Kingdonia uniflora (Circaeasteraceae, Ranunculales) Reveals Potential Mechanisms of Evolutionary Specialization.</title>
        <authorList>
            <person name="Sun Y."/>
            <person name="Deng T."/>
            <person name="Zhang A."/>
            <person name="Moore M.J."/>
            <person name="Landis J.B."/>
            <person name="Lin N."/>
            <person name="Zhang H."/>
            <person name="Zhang X."/>
            <person name="Huang J."/>
            <person name="Zhang X."/>
            <person name="Sun H."/>
            <person name="Wang H."/>
        </authorList>
    </citation>
    <scope>NUCLEOTIDE SEQUENCE [LARGE SCALE GENOMIC DNA]</scope>
    <source>
        <strain evidence="4">TB1705</strain>
        <tissue evidence="4">Leaf</tissue>
    </source>
</reference>
<dbReference type="InterPro" id="IPR000864">
    <property type="entry name" value="Prot_inh_pot1"/>
</dbReference>
<dbReference type="GO" id="GO:0004867">
    <property type="term" value="F:serine-type endopeptidase inhibitor activity"/>
    <property type="evidence" value="ECO:0007669"/>
    <property type="project" value="UniProtKB-KW"/>
</dbReference>
<proteinExistence type="inferred from homology"/>
<keyword evidence="3" id="KW-0722">Serine protease inhibitor</keyword>
<accession>A0A7J7M956</accession>
<evidence type="ECO:0000256" key="3">
    <source>
        <dbReference type="ARBA" id="ARBA00022900"/>
    </source>
</evidence>
<dbReference type="Proteomes" id="UP000541444">
    <property type="component" value="Unassembled WGS sequence"/>
</dbReference>
<dbReference type="PANTHER" id="PTHR33091:SF29">
    <property type="entry name" value="SUBTILISIN INHIBITOR 1"/>
    <property type="match status" value="1"/>
</dbReference>
<keyword evidence="5" id="KW-1185">Reference proteome</keyword>
<keyword evidence="2" id="KW-0646">Protease inhibitor</keyword>
<dbReference type="PANTHER" id="PTHR33091">
    <property type="entry name" value="PROTEIN, PUTATIVE, EXPRESSED-RELATED"/>
    <property type="match status" value="1"/>
</dbReference>
<gene>
    <name evidence="4" type="ORF">GIB67_012232</name>
</gene>
<evidence type="ECO:0000256" key="1">
    <source>
        <dbReference type="ARBA" id="ARBA00008210"/>
    </source>
</evidence>
<comment type="caution">
    <text evidence="4">The sequence shown here is derived from an EMBL/GenBank/DDBJ whole genome shotgun (WGS) entry which is preliminary data.</text>
</comment>
<evidence type="ECO:0000313" key="4">
    <source>
        <dbReference type="EMBL" id="KAF6151372.1"/>
    </source>
</evidence>
<name>A0A7J7M956_9MAGN</name>
<dbReference type="SUPFAM" id="SSF54654">
    <property type="entry name" value="CI-2 family of serine protease inhibitors"/>
    <property type="match status" value="1"/>
</dbReference>
<dbReference type="InterPro" id="IPR036354">
    <property type="entry name" value="Prot_inh_pot1_sf"/>
</dbReference>
<dbReference type="EMBL" id="JACGCM010001696">
    <property type="protein sequence ID" value="KAF6151372.1"/>
    <property type="molecule type" value="Genomic_DNA"/>
</dbReference>
<dbReference type="Pfam" id="PF00280">
    <property type="entry name" value="potato_inhibit"/>
    <property type="match status" value="1"/>
</dbReference>
<comment type="similarity">
    <text evidence="1">Belongs to the protease inhibitor I13 (potato type I serine protease inhibitor) family.</text>
</comment>
<sequence length="108" mass="11901">MADEKNQETELPGEQTQEMCNLPSLAMNPLESGLLVRGIGGSTNSKTNWPEAVGLTVEEAQNKIKIDAPNIKFQVVHPDNFVTMDFNQKRVRLYIDSSGKVARAPMLG</sequence>
<dbReference type="Gene3D" id="3.30.10.10">
    <property type="entry name" value="Trypsin Inhibitor V, subunit A"/>
    <property type="match status" value="1"/>
</dbReference>
<evidence type="ECO:0000313" key="5">
    <source>
        <dbReference type="Proteomes" id="UP000541444"/>
    </source>
</evidence>
<evidence type="ECO:0000256" key="2">
    <source>
        <dbReference type="ARBA" id="ARBA00022690"/>
    </source>
</evidence>
<dbReference type="AlphaFoldDB" id="A0A7J7M956"/>
<protein>
    <submittedName>
        <fullName evidence="4">Uncharacterized protein</fullName>
    </submittedName>
</protein>
<dbReference type="OrthoDB" id="10013825at2759"/>